<gene>
    <name evidence="4" type="ORF">PU630_10890</name>
</gene>
<reference evidence="4 5" key="1">
    <citation type="submission" date="2023-03" db="EMBL/GenBank/DDBJ databases">
        <title>Genome sequence of Microbacterium sp. KACC 23027.</title>
        <authorList>
            <person name="Kim S."/>
            <person name="Heo J."/>
            <person name="Kwon S.-W."/>
        </authorList>
    </citation>
    <scope>NUCLEOTIDE SEQUENCE [LARGE SCALE GENOMIC DNA]</scope>
    <source>
        <strain evidence="4 5">KACC 23027</strain>
    </source>
</reference>
<feature type="compositionally biased region" description="Pro residues" evidence="1">
    <location>
        <begin position="22"/>
        <end position="35"/>
    </location>
</feature>
<keyword evidence="2" id="KW-1133">Transmembrane helix</keyword>
<dbReference type="RefSeq" id="WP_275277091.1">
    <property type="nucleotide sequence ID" value="NZ_CP119108.1"/>
</dbReference>
<sequence>MSDPQNPEQPQQPGQSGQPQQPEQPPTAPPAPEPPAYAQAPTAGEAPYGQAPAYGAGYPQAPAYGQPAPSTTYPGKTMGIVAFILSLVGLVTSGLGALIGLILGIVALSQSKKAGQKNGLALAAIIIGAIVLVLTIIGLIVLFSFLAAVAGAAQQCVTDPNTVVQVWGFSFPCASSSY</sequence>
<evidence type="ECO:0000256" key="2">
    <source>
        <dbReference type="SAM" id="Phobius"/>
    </source>
</evidence>
<feature type="transmembrane region" description="Helical" evidence="2">
    <location>
        <begin position="120"/>
        <end position="153"/>
    </location>
</feature>
<dbReference type="EMBL" id="CP119108">
    <property type="protein sequence ID" value="WEG07752.1"/>
    <property type="molecule type" value="Genomic_DNA"/>
</dbReference>
<name>A0ABY8BV85_9MICO</name>
<evidence type="ECO:0000313" key="5">
    <source>
        <dbReference type="Proteomes" id="UP001214553"/>
    </source>
</evidence>
<dbReference type="Pfam" id="PF13828">
    <property type="entry name" value="DUF4190"/>
    <property type="match status" value="1"/>
</dbReference>
<protein>
    <submittedName>
        <fullName evidence="4">DUF4190 domain-containing protein</fullName>
    </submittedName>
</protein>
<dbReference type="InterPro" id="IPR025241">
    <property type="entry name" value="DUF4190"/>
</dbReference>
<keyword evidence="5" id="KW-1185">Reference proteome</keyword>
<organism evidence="4 5">
    <name type="scientific">Microbacterium horticulturae</name>
    <dbReference type="NCBI Taxonomy" id="3028316"/>
    <lineage>
        <taxon>Bacteria</taxon>
        <taxon>Bacillati</taxon>
        <taxon>Actinomycetota</taxon>
        <taxon>Actinomycetes</taxon>
        <taxon>Micrococcales</taxon>
        <taxon>Microbacteriaceae</taxon>
        <taxon>Microbacterium</taxon>
    </lineage>
</organism>
<feature type="transmembrane region" description="Helical" evidence="2">
    <location>
        <begin position="80"/>
        <end position="108"/>
    </location>
</feature>
<evidence type="ECO:0000256" key="1">
    <source>
        <dbReference type="SAM" id="MobiDB-lite"/>
    </source>
</evidence>
<feature type="domain" description="DUF4190" evidence="3">
    <location>
        <begin position="78"/>
        <end position="137"/>
    </location>
</feature>
<evidence type="ECO:0000259" key="3">
    <source>
        <dbReference type="Pfam" id="PF13828"/>
    </source>
</evidence>
<keyword evidence="2" id="KW-0472">Membrane</keyword>
<accession>A0ABY8BV85</accession>
<feature type="compositionally biased region" description="Low complexity" evidence="1">
    <location>
        <begin position="1"/>
        <end position="21"/>
    </location>
</feature>
<dbReference type="Proteomes" id="UP001214553">
    <property type="component" value="Chromosome"/>
</dbReference>
<proteinExistence type="predicted"/>
<feature type="region of interest" description="Disordered" evidence="1">
    <location>
        <begin position="1"/>
        <end position="44"/>
    </location>
</feature>
<keyword evidence="2" id="KW-0812">Transmembrane</keyword>
<evidence type="ECO:0000313" key="4">
    <source>
        <dbReference type="EMBL" id="WEG07752.1"/>
    </source>
</evidence>